<sequence>MGKKNRSDDKAGELKICAMSTELSDELKRFRFSKKRSTNALILKIDSVKQLIALDKKLEDCTPEEIRNELPSQQPRYVVISYEHTHDDGRLSYPLYLVLYSPSGCNPRLQMMYAGSRNSLAKECGLNKNFEIREADELTKELLESRM</sequence>
<comment type="similarity">
    <text evidence="3 6">Belongs to the actin-binding proteins ADF family. GMF subfamily.</text>
</comment>
<dbReference type="InterPro" id="IPR029006">
    <property type="entry name" value="ADF-H/Gelsolin-like_dom_sf"/>
</dbReference>
<evidence type="ECO:0000313" key="10">
    <source>
        <dbReference type="WBParaSite" id="TCLT_0000103401-mRNA-1"/>
    </source>
</evidence>
<accession>A0A0N5CLN9</accession>
<evidence type="ECO:0000259" key="7">
    <source>
        <dbReference type="PROSITE" id="PS51263"/>
    </source>
</evidence>
<dbReference type="AlphaFoldDB" id="A0A0N5CLN9"/>
<name>A0A0N5CLN9_THECL</name>
<dbReference type="EMBL" id="UYYF01000108">
    <property type="protein sequence ID" value="VDM96255.1"/>
    <property type="molecule type" value="Genomic_DNA"/>
</dbReference>
<organism evidence="10">
    <name type="scientific">Thelazia callipaeda</name>
    <name type="common">Oriental eyeworm</name>
    <name type="synonym">Parasitic nematode</name>
    <dbReference type="NCBI Taxonomy" id="103827"/>
    <lineage>
        <taxon>Eukaryota</taxon>
        <taxon>Metazoa</taxon>
        <taxon>Ecdysozoa</taxon>
        <taxon>Nematoda</taxon>
        <taxon>Chromadorea</taxon>
        <taxon>Rhabditida</taxon>
        <taxon>Spirurina</taxon>
        <taxon>Spiruromorpha</taxon>
        <taxon>Thelazioidea</taxon>
        <taxon>Thelaziidae</taxon>
        <taxon>Thelazia</taxon>
    </lineage>
</organism>
<dbReference type="GO" id="GO:0034316">
    <property type="term" value="P:negative regulation of Arp2/3 complex-mediated actin nucleation"/>
    <property type="evidence" value="ECO:0007669"/>
    <property type="project" value="TreeGrafter"/>
</dbReference>
<evidence type="ECO:0000256" key="2">
    <source>
        <dbReference type="ARBA" id="ARBA00004496"/>
    </source>
</evidence>
<evidence type="ECO:0000256" key="1">
    <source>
        <dbReference type="ARBA" id="ARBA00004123"/>
    </source>
</evidence>
<dbReference type="GO" id="GO:0071846">
    <property type="term" value="P:actin filament debranching"/>
    <property type="evidence" value="ECO:0007669"/>
    <property type="project" value="InterPro"/>
</dbReference>
<protein>
    <submittedName>
        <fullName evidence="10">ADF-H domain-containing protein</fullName>
    </submittedName>
</protein>
<dbReference type="OrthoDB" id="3919494at2759"/>
<dbReference type="Gene3D" id="3.40.20.10">
    <property type="entry name" value="Severin"/>
    <property type="match status" value="1"/>
</dbReference>
<dbReference type="PANTHER" id="PTHR11249">
    <property type="entry name" value="GLIAL FACTOR NATURATION FACTOR"/>
    <property type="match status" value="1"/>
</dbReference>
<comment type="subcellular location">
    <subcellularLocation>
        <location evidence="2">Cytoplasm</location>
    </subcellularLocation>
    <subcellularLocation>
        <location evidence="1">Nucleus</location>
    </subcellularLocation>
</comment>
<dbReference type="GO" id="GO:0071933">
    <property type="term" value="F:Arp2/3 complex binding"/>
    <property type="evidence" value="ECO:0007669"/>
    <property type="project" value="InterPro"/>
</dbReference>
<keyword evidence="5" id="KW-0539">Nucleus</keyword>
<dbReference type="PIRSF" id="PIRSF001788">
    <property type="entry name" value="GMF-beta"/>
    <property type="match status" value="1"/>
</dbReference>
<dbReference type="GO" id="GO:0030864">
    <property type="term" value="C:cortical actin cytoskeleton"/>
    <property type="evidence" value="ECO:0007669"/>
    <property type="project" value="TreeGrafter"/>
</dbReference>
<reference evidence="8 9" key="2">
    <citation type="submission" date="2018-11" db="EMBL/GenBank/DDBJ databases">
        <authorList>
            <consortium name="Pathogen Informatics"/>
        </authorList>
    </citation>
    <scope>NUCLEOTIDE SEQUENCE [LARGE SCALE GENOMIC DNA]</scope>
</reference>
<dbReference type="PROSITE" id="PS51263">
    <property type="entry name" value="ADF_H"/>
    <property type="match status" value="1"/>
</dbReference>
<evidence type="ECO:0000256" key="4">
    <source>
        <dbReference type="ARBA" id="ARBA00022490"/>
    </source>
</evidence>
<keyword evidence="9" id="KW-1185">Reference proteome</keyword>
<dbReference type="PANTHER" id="PTHR11249:SF2">
    <property type="entry name" value="GLIA MATURATION FACTOR"/>
    <property type="match status" value="1"/>
</dbReference>
<dbReference type="SUPFAM" id="SSF55753">
    <property type="entry name" value="Actin depolymerizing proteins"/>
    <property type="match status" value="1"/>
</dbReference>
<reference evidence="10" key="1">
    <citation type="submission" date="2017-02" db="UniProtKB">
        <authorList>
            <consortium name="WormBaseParasite"/>
        </authorList>
    </citation>
    <scope>IDENTIFICATION</scope>
</reference>
<dbReference type="GO" id="GO:0003779">
    <property type="term" value="F:actin binding"/>
    <property type="evidence" value="ECO:0007669"/>
    <property type="project" value="InterPro"/>
</dbReference>
<dbReference type="STRING" id="103827.A0A0N5CLN9"/>
<dbReference type="GO" id="GO:0005634">
    <property type="term" value="C:nucleus"/>
    <property type="evidence" value="ECO:0007669"/>
    <property type="project" value="UniProtKB-SubCell"/>
</dbReference>
<dbReference type="OMA" id="EWKMLYA"/>
<proteinExistence type="inferred from homology"/>
<dbReference type="Proteomes" id="UP000276776">
    <property type="component" value="Unassembled WGS sequence"/>
</dbReference>
<dbReference type="CDD" id="cd11283">
    <property type="entry name" value="ADF_GMF-beta_like"/>
    <property type="match status" value="1"/>
</dbReference>
<dbReference type="InterPro" id="IPR011171">
    <property type="entry name" value="GMF"/>
</dbReference>
<dbReference type="WBParaSite" id="TCLT_0000103401-mRNA-1">
    <property type="protein sequence ID" value="TCLT_0000103401-mRNA-1"/>
    <property type="gene ID" value="TCLT_0000103401"/>
</dbReference>
<feature type="domain" description="ADF-H" evidence="7">
    <location>
        <begin position="15"/>
        <end position="147"/>
    </location>
</feature>
<dbReference type="FunFam" id="3.40.20.10:FF:000026">
    <property type="entry name" value="Glia maturation factor"/>
    <property type="match status" value="1"/>
</dbReference>
<evidence type="ECO:0000313" key="8">
    <source>
        <dbReference type="EMBL" id="VDM96255.1"/>
    </source>
</evidence>
<evidence type="ECO:0000256" key="3">
    <source>
        <dbReference type="ARBA" id="ARBA00010055"/>
    </source>
</evidence>
<keyword evidence="4" id="KW-0963">Cytoplasm</keyword>
<dbReference type="SMART" id="SM00102">
    <property type="entry name" value="ADF"/>
    <property type="match status" value="1"/>
</dbReference>
<evidence type="ECO:0000256" key="6">
    <source>
        <dbReference type="PIRNR" id="PIRNR001788"/>
    </source>
</evidence>
<evidence type="ECO:0000313" key="9">
    <source>
        <dbReference type="Proteomes" id="UP000276776"/>
    </source>
</evidence>
<gene>
    <name evidence="8" type="ORF">TCLT_LOCUS1035</name>
</gene>
<dbReference type="InterPro" id="IPR002108">
    <property type="entry name" value="ADF-H"/>
</dbReference>
<dbReference type="Pfam" id="PF00241">
    <property type="entry name" value="Cofilin_ADF"/>
    <property type="match status" value="1"/>
</dbReference>
<evidence type="ECO:0000256" key="5">
    <source>
        <dbReference type="ARBA" id="ARBA00023242"/>
    </source>
</evidence>